<feature type="transmembrane region" description="Helical" evidence="8">
    <location>
        <begin position="72"/>
        <end position="96"/>
    </location>
</feature>
<evidence type="ECO:0000256" key="6">
    <source>
        <dbReference type="ARBA" id="ARBA00022989"/>
    </source>
</evidence>
<feature type="transmembrane region" description="Helical" evidence="8">
    <location>
        <begin position="156"/>
        <end position="176"/>
    </location>
</feature>
<dbReference type="AlphaFoldDB" id="A0A366HD52"/>
<evidence type="ECO:0000313" key="10">
    <source>
        <dbReference type="EMBL" id="RBP40307.1"/>
    </source>
</evidence>
<sequence>MSGTSRSRTGEVLLTLPSFGWMLVCFFIPALIVLYLSFKPADSMGGVGEGWTLAHWSALVEEQYRPILWRTLWLSTATSCICVLLAVPCSLVLARLQGAWRHVLLLLVVIPFWTNFLIRIFAWKSLLHPEGFLSSTLRSAGLLSEDAQLLYNSGSVLLVMVYTQLPFAILPLYAAAEKFDFSLLEAARDLGASARRAIWSVFVPGVSRGIATAFLSTFVCTLGMYVVPDIVGGTDTEMLGNRIAQRVRTDRNLPLAAALSGAMLGMVALMFLAQALVKRLLTAPEGGSPYVLSVSSSGAAGNEK</sequence>
<dbReference type="EMBL" id="QNRR01000008">
    <property type="protein sequence ID" value="RBP40307.1"/>
    <property type="molecule type" value="Genomic_DNA"/>
</dbReference>
<evidence type="ECO:0000256" key="5">
    <source>
        <dbReference type="ARBA" id="ARBA00022692"/>
    </source>
</evidence>
<keyword evidence="5 8" id="KW-0812">Transmembrane</keyword>
<dbReference type="GO" id="GO:0005886">
    <property type="term" value="C:plasma membrane"/>
    <property type="evidence" value="ECO:0007669"/>
    <property type="project" value="UniProtKB-SubCell"/>
</dbReference>
<feature type="transmembrane region" description="Helical" evidence="8">
    <location>
        <begin position="12"/>
        <end position="38"/>
    </location>
</feature>
<feature type="transmembrane region" description="Helical" evidence="8">
    <location>
        <begin position="255"/>
        <end position="277"/>
    </location>
</feature>
<dbReference type="Gene3D" id="1.10.3720.10">
    <property type="entry name" value="MetI-like"/>
    <property type="match status" value="1"/>
</dbReference>
<evidence type="ECO:0000256" key="2">
    <source>
        <dbReference type="ARBA" id="ARBA00007069"/>
    </source>
</evidence>
<evidence type="ECO:0000256" key="7">
    <source>
        <dbReference type="ARBA" id="ARBA00023136"/>
    </source>
</evidence>
<evidence type="ECO:0000256" key="3">
    <source>
        <dbReference type="ARBA" id="ARBA00022448"/>
    </source>
</evidence>
<dbReference type="PANTHER" id="PTHR42929">
    <property type="entry name" value="INNER MEMBRANE ABC TRANSPORTER PERMEASE PROTEIN YDCU-RELATED-RELATED"/>
    <property type="match status" value="1"/>
</dbReference>
<keyword evidence="11" id="KW-1185">Reference proteome</keyword>
<protein>
    <submittedName>
        <fullName evidence="10">Spermidine/putrescine transport system permease protein</fullName>
    </submittedName>
</protein>
<name>A0A366HD52_9BACT</name>
<proteinExistence type="inferred from homology"/>
<dbReference type="GO" id="GO:0055085">
    <property type="term" value="P:transmembrane transport"/>
    <property type="evidence" value="ECO:0007669"/>
    <property type="project" value="InterPro"/>
</dbReference>
<evidence type="ECO:0000256" key="4">
    <source>
        <dbReference type="ARBA" id="ARBA00022475"/>
    </source>
</evidence>
<comment type="subcellular location">
    <subcellularLocation>
        <location evidence="1 8">Cell membrane</location>
        <topology evidence="1 8">Multi-pass membrane protein</topology>
    </subcellularLocation>
</comment>
<evidence type="ECO:0000259" key="9">
    <source>
        <dbReference type="PROSITE" id="PS50928"/>
    </source>
</evidence>
<keyword evidence="7 8" id="KW-0472">Membrane</keyword>
<feature type="domain" description="ABC transmembrane type-1" evidence="9">
    <location>
        <begin position="68"/>
        <end position="282"/>
    </location>
</feature>
<reference evidence="10 11" key="1">
    <citation type="submission" date="2018-06" db="EMBL/GenBank/DDBJ databases">
        <title>Genomic Encyclopedia of Type Strains, Phase IV (KMG-IV): sequencing the most valuable type-strain genomes for metagenomic binning, comparative biology and taxonomic classification.</title>
        <authorList>
            <person name="Goeker M."/>
        </authorList>
    </citation>
    <scope>NUCLEOTIDE SEQUENCE [LARGE SCALE GENOMIC DNA]</scope>
    <source>
        <strain evidence="10 11">DSM 25532</strain>
    </source>
</reference>
<dbReference type="InterPro" id="IPR035906">
    <property type="entry name" value="MetI-like_sf"/>
</dbReference>
<comment type="similarity">
    <text evidence="2">Belongs to the binding-protein-dependent transport system permease family. CysTW subfamily.</text>
</comment>
<dbReference type="SUPFAM" id="SSF161098">
    <property type="entry name" value="MetI-like"/>
    <property type="match status" value="1"/>
</dbReference>
<comment type="caution">
    <text evidence="10">The sequence shown here is derived from an EMBL/GenBank/DDBJ whole genome shotgun (WGS) entry which is preliminary data.</text>
</comment>
<keyword evidence="4" id="KW-1003">Cell membrane</keyword>
<keyword evidence="3 8" id="KW-0813">Transport</keyword>
<dbReference type="InterPro" id="IPR000515">
    <property type="entry name" value="MetI-like"/>
</dbReference>
<dbReference type="CDD" id="cd06261">
    <property type="entry name" value="TM_PBP2"/>
    <property type="match status" value="1"/>
</dbReference>
<dbReference type="RefSeq" id="WP_113960184.1">
    <property type="nucleotide sequence ID" value="NZ_QNRR01000008.1"/>
</dbReference>
<gene>
    <name evidence="10" type="ORF">DES53_10813</name>
</gene>
<evidence type="ECO:0000313" key="11">
    <source>
        <dbReference type="Proteomes" id="UP000253426"/>
    </source>
</evidence>
<evidence type="ECO:0000256" key="8">
    <source>
        <dbReference type="RuleBase" id="RU363032"/>
    </source>
</evidence>
<accession>A0A366HD52</accession>
<feature type="transmembrane region" description="Helical" evidence="8">
    <location>
        <begin position="197"/>
        <end position="227"/>
    </location>
</feature>
<feature type="transmembrane region" description="Helical" evidence="8">
    <location>
        <begin position="103"/>
        <end position="122"/>
    </location>
</feature>
<organism evidence="10 11">
    <name type="scientific">Roseimicrobium gellanilyticum</name>
    <dbReference type="NCBI Taxonomy" id="748857"/>
    <lineage>
        <taxon>Bacteria</taxon>
        <taxon>Pseudomonadati</taxon>
        <taxon>Verrucomicrobiota</taxon>
        <taxon>Verrucomicrobiia</taxon>
        <taxon>Verrucomicrobiales</taxon>
        <taxon>Verrucomicrobiaceae</taxon>
        <taxon>Roseimicrobium</taxon>
    </lineage>
</organism>
<dbReference type="OrthoDB" id="9807047at2"/>
<dbReference type="PROSITE" id="PS50928">
    <property type="entry name" value="ABC_TM1"/>
    <property type="match status" value="1"/>
</dbReference>
<dbReference type="Proteomes" id="UP000253426">
    <property type="component" value="Unassembled WGS sequence"/>
</dbReference>
<keyword evidence="6 8" id="KW-1133">Transmembrane helix</keyword>
<dbReference type="Pfam" id="PF00528">
    <property type="entry name" value="BPD_transp_1"/>
    <property type="match status" value="1"/>
</dbReference>
<dbReference type="PANTHER" id="PTHR42929:SF1">
    <property type="entry name" value="INNER MEMBRANE ABC TRANSPORTER PERMEASE PROTEIN YDCU-RELATED"/>
    <property type="match status" value="1"/>
</dbReference>
<evidence type="ECO:0000256" key="1">
    <source>
        <dbReference type="ARBA" id="ARBA00004651"/>
    </source>
</evidence>